<sequence>MHFSGHSYTKQLDDDVAPVAEGIPVVVALSPAEAVRLPVGAQAGRLERVYLGLGWRDAPGIASPVDLDCSVVGYEAGGSRDEGSTIWYGRLRNGEHRAMAGASSIVHTGDILTGQRGAGGLVDQERIYIWLPQLPDRIAALAVAADVYTAGISFYSLSEAYVRLVNADTEQELARLTLTSRHLGDAAEGRVMLLARLRRLADAAWSLDATAEPRQSTLREESHMPPAQAAAVPPAAAVAVAAAVAEATPVAVATAVAAPPKLAAAEATGAGGFAVRGAGHGAEMLRACEITEIVRDFPKTATSQAMLEPSLFSSGVDYSACVPADDVLSGGAFDLLPGGTLPDASLADASLPDASLPDVGGAGDAVGSGFDSGFGADGLDSAGLEMGGGDFGLPEVDAGDCDLGSVCDALCQCLGSAIADC</sequence>
<dbReference type="CDD" id="cd06974">
    <property type="entry name" value="TerD_like"/>
    <property type="match status" value="1"/>
</dbReference>
<proteinExistence type="predicted"/>
<dbReference type="InterPro" id="IPR003325">
    <property type="entry name" value="TerD"/>
</dbReference>
<dbReference type="InterPro" id="IPR051324">
    <property type="entry name" value="Stress/Tellurium_Resist"/>
</dbReference>
<protein>
    <recommendedName>
        <fullName evidence="1">TerD domain-containing protein</fullName>
    </recommendedName>
</protein>
<dbReference type="Pfam" id="PF02342">
    <property type="entry name" value="TerD"/>
    <property type="match status" value="1"/>
</dbReference>
<dbReference type="STRING" id="2903.R1BGJ9"/>
<dbReference type="PANTHER" id="PTHR32097">
    <property type="entry name" value="CAMP-BINDING PROTEIN 1-RELATED"/>
    <property type="match status" value="1"/>
</dbReference>
<evidence type="ECO:0000313" key="2">
    <source>
        <dbReference type="EnsemblProtists" id="EOD08883"/>
    </source>
</evidence>
<accession>A0A0D3IC98</accession>
<organism evidence="2 3">
    <name type="scientific">Emiliania huxleyi (strain CCMP1516)</name>
    <dbReference type="NCBI Taxonomy" id="280463"/>
    <lineage>
        <taxon>Eukaryota</taxon>
        <taxon>Haptista</taxon>
        <taxon>Haptophyta</taxon>
        <taxon>Prymnesiophyceae</taxon>
        <taxon>Isochrysidales</taxon>
        <taxon>Noelaerhabdaceae</taxon>
        <taxon>Emiliania</taxon>
    </lineage>
</organism>
<dbReference type="HOGENOM" id="CLU_652892_0_0_1"/>
<dbReference type="AlphaFoldDB" id="A0A0D3IC98"/>
<reference evidence="3" key="1">
    <citation type="journal article" date="2013" name="Nature">
        <title>Pan genome of the phytoplankton Emiliania underpins its global distribution.</title>
        <authorList>
            <person name="Read B.A."/>
            <person name="Kegel J."/>
            <person name="Klute M.J."/>
            <person name="Kuo A."/>
            <person name="Lefebvre S.C."/>
            <person name="Maumus F."/>
            <person name="Mayer C."/>
            <person name="Miller J."/>
            <person name="Monier A."/>
            <person name="Salamov A."/>
            <person name="Young J."/>
            <person name="Aguilar M."/>
            <person name="Claverie J.M."/>
            <person name="Frickenhaus S."/>
            <person name="Gonzalez K."/>
            <person name="Herman E.K."/>
            <person name="Lin Y.C."/>
            <person name="Napier J."/>
            <person name="Ogata H."/>
            <person name="Sarno A.F."/>
            <person name="Shmutz J."/>
            <person name="Schroeder D."/>
            <person name="de Vargas C."/>
            <person name="Verret F."/>
            <person name="von Dassow P."/>
            <person name="Valentin K."/>
            <person name="Van de Peer Y."/>
            <person name="Wheeler G."/>
            <person name="Dacks J.B."/>
            <person name="Delwiche C.F."/>
            <person name="Dyhrman S.T."/>
            <person name="Glockner G."/>
            <person name="John U."/>
            <person name="Richards T."/>
            <person name="Worden A.Z."/>
            <person name="Zhang X."/>
            <person name="Grigoriev I.V."/>
            <person name="Allen A.E."/>
            <person name="Bidle K."/>
            <person name="Borodovsky M."/>
            <person name="Bowler C."/>
            <person name="Brownlee C."/>
            <person name="Cock J.M."/>
            <person name="Elias M."/>
            <person name="Gladyshev V.N."/>
            <person name="Groth M."/>
            <person name="Guda C."/>
            <person name="Hadaegh A."/>
            <person name="Iglesias-Rodriguez M.D."/>
            <person name="Jenkins J."/>
            <person name="Jones B.M."/>
            <person name="Lawson T."/>
            <person name="Leese F."/>
            <person name="Lindquist E."/>
            <person name="Lobanov A."/>
            <person name="Lomsadze A."/>
            <person name="Malik S.B."/>
            <person name="Marsh M.E."/>
            <person name="Mackinder L."/>
            <person name="Mock T."/>
            <person name="Mueller-Roeber B."/>
            <person name="Pagarete A."/>
            <person name="Parker M."/>
            <person name="Probert I."/>
            <person name="Quesneville H."/>
            <person name="Raines C."/>
            <person name="Rensing S.A."/>
            <person name="Riano-Pachon D.M."/>
            <person name="Richier S."/>
            <person name="Rokitta S."/>
            <person name="Shiraiwa Y."/>
            <person name="Soanes D.M."/>
            <person name="van der Giezen M."/>
            <person name="Wahlund T.M."/>
            <person name="Williams B."/>
            <person name="Wilson W."/>
            <person name="Wolfe G."/>
            <person name="Wurch L.L."/>
        </authorList>
    </citation>
    <scope>NUCLEOTIDE SEQUENCE</scope>
</reference>
<dbReference type="KEGG" id="ehx:EMIHUDRAFT_120833"/>
<evidence type="ECO:0000313" key="3">
    <source>
        <dbReference type="Proteomes" id="UP000013827"/>
    </source>
</evidence>
<name>A0A0D3IC98_EMIH1</name>
<dbReference type="GeneID" id="17255036"/>
<dbReference type="EnsemblProtists" id="EOD08883">
    <property type="protein sequence ID" value="EOD08883"/>
    <property type="gene ID" value="EMIHUDRAFT_120833"/>
</dbReference>
<dbReference type="PANTHER" id="PTHR32097:SF17">
    <property type="entry name" value="CAMP-BINDING PROTEIN 1-RELATED"/>
    <property type="match status" value="1"/>
</dbReference>
<keyword evidence="3" id="KW-1185">Reference proteome</keyword>
<dbReference type="Gene3D" id="2.60.60.30">
    <property type="entry name" value="sav2460 like domains"/>
    <property type="match status" value="1"/>
</dbReference>
<dbReference type="Proteomes" id="UP000013827">
    <property type="component" value="Unassembled WGS sequence"/>
</dbReference>
<reference evidence="2" key="2">
    <citation type="submission" date="2024-10" db="UniProtKB">
        <authorList>
            <consortium name="EnsemblProtists"/>
        </authorList>
    </citation>
    <scope>IDENTIFICATION</scope>
</reference>
<evidence type="ECO:0000259" key="1">
    <source>
        <dbReference type="Pfam" id="PF02342"/>
    </source>
</evidence>
<dbReference type="RefSeq" id="XP_005761312.1">
    <property type="nucleotide sequence ID" value="XM_005761255.1"/>
</dbReference>
<dbReference type="PaxDb" id="2903-EOD08883"/>
<feature type="domain" description="TerD" evidence="1">
    <location>
        <begin position="40"/>
        <end position="219"/>
    </location>
</feature>